<dbReference type="GO" id="GO:0016579">
    <property type="term" value="P:protein deubiquitination"/>
    <property type="evidence" value="ECO:0007669"/>
    <property type="project" value="TreeGrafter"/>
</dbReference>
<dbReference type="Gene3D" id="3.10.450.50">
    <property type="match status" value="1"/>
</dbReference>
<evidence type="ECO:0000256" key="2">
    <source>
        <dbReference type="PROSITE-ProRule" id="PRU00176"/>
    </source>
</evidence>
<dbReference type="GO" id="GO:0003729">
    <property type="term" value="F:mRNA binding"/>
    <property type="evidence" value="ECO:0007669"/>
    <property type="project" value="TreeGrafter"/>
</dbReference>
<feature type="domain" description="NTF2" evidence="5">
    <location>
        <begin position="23"/>
        <end position="140"/>
    </location>
</feature>
<dbReference type="FunCoup" id="A0A0L0HMH3">
    <property type="interactions" value="291"/>
</dbReference>
<dbReference type="InterPro" id="IPR032710">
    <property type="entry name" value="NTF2-like_dom_sf"/>
</dbReference>
<dbReference type="SMART" id="SM00360">
    <property type="entry name" value="RRM"/>
    <property type="match status" value="1"/>
</dbReference>
<dbReference type="EMBL" id="KQ257453">
    <property type="protein sequence ID" value="KND02273.1"/>
    <property type="molecule type" value="Genomic_DNA"/>
</dbReference>
<feature type="region of interest" description="Disordered" evidence="3">
    <location>
        <begin position="467"/>
        <end position="538"/>
    </location>
</feature>
<dbReference type="GeneID" id="27686315"/>
<feature type="compositionally biased region" description="Basic and acidic residues" evidence="3">
    <location>
        <begin position="490"/>
        <end position="507"/>
    </location>
</feature>
<dbReference type="InterPro" id="IPR000504">
    <property type="entry name" value="RRM_dom"/>
</dbReference>
<protein>
    <recommendedName>
        <fullName evidence="8">NTF2 domain-containing protein</fullName>
    </recommendedName>
</protein>
<dbReference type="GO" id="GO:1990904">
    <property type="term" value="C:ribonucleoprotein complex"/>
    <property type="evidence" value="ECO:0007669"/>
    <property type="project" value="TreeGrafter"/>
</dbReference>
<reference evidence="6 7" key="1">
    <citation type="submission" date="2009-08" db="EMBL/GenBank/DDBJ databases">
        <title>The Genome Sequence of Spizellomyces punctatus strain DAOM BR117.</title>
        <authorList>
            <consortium name="The Broad Institute Genome Sequencing Platform"/>
            <person name="Russ C."/>
            <person name="Cuomo C."/>
            <person name="Shea T."/>
            <person name="Young S.K."/>
            <person name="Zeng Q."/>
            <person name="Koehrsen M."/>
            <person name="Haas B."/>
            <person name="Borodovsky M."/>
            <person name="Guigo R."/>
            <person name="Alvarado L."/>
            <person name="Berlin A."/>
            <person name="Bochicchio J."/>
            <person name="Borenstein D."/>
            <person name="Chapman S."/>
            <person name="Chen Z."/>
            <person name="Engels R."/>
            <person name="Freedman E."/>
            <person name="Gellesch M."/>
            <person name="Goldberg J."/>
            <person name="Griggs A."/>
            <person name="Gujja S."/>
            <person name="Heiman D."/>
            <person name="Hepburn T."/>
            <person name="Howarth C."/>
            <person name="Jen D."/>
            <person name="Larson L."/>
            <person name="Lewis B."/>
            <person name="Mehta T."/>
            <person name="Park D."/>
            <person name="Pearson M."/>
            <person name="Roberts A."/>
            <person name="Saif S."/>
            <person name="Shenoy N."/>
            <person name="Sisk P."/>
            <person name="Stolte C."/>
            <person name="Sykes S."/>
            <person name="Thomson T."/>
            <person name="Walk T."/>
            <person name="White J."/>
            <person name="Yandava C."/>
            <person name="Burger G."/>
            <person name="Gray M.W."/>
            <person name="Holland P.W.H."/>
            <person name="King N."/>
            <person name="Lang F.B.F."/>
            <person name="Roger A.J."/>
            <person name="Ruiz-Trillo I."/>
            <person name="Lander E."/>
            <person name="Nusbaum C."/>
        </authorList>
    </citation>
    <scope>NUCLEOTIDE SEQUENCE [LARGE SCALE GENOMIC DNA]</scope>
    <source>
        <strain evidence="6 7">DAOM BR117</strain>
    </source>
</reference>
<evidence type="ECO:0000259" key="4">
    <source>
        <dbReference type="PROSITE" id="PS50102"/>
    </source>
</evidence>
<dbReference type="STRING" id="645134.A0A0L0HMH3"/>
<feature type="compositionally biased region" description="Low complexity" evidence="3">
    <location>
        <begin position="274"/>
        <end position="289"/>
    </location>
</feature>
<feature type="compositionally biased region" description="Basic and acidic residues" evidence="3">
    <location>
        <begin position="193"/>
        <end position="204"/>
    </location>
</feature>
<dbReference type="InterPro" id="IPR002075">
    <property type="entry name" value="NTF2_dom"/>
</dbReference>
<organism evidence="6 7">
    <name type="scientific">Spizellomyces punctatus (strain DAOM BR117)</name>
    <dbReference type="NCBI Taxonomy" id="645134"/>
    <lineage>
        <taxon>Eukaryota</taxon>
        <taxon>Fungi</taxon>
        <taxon>Fungi incertae sedis</taxon>
        <taxon>Chytridiomycota</taxon>
        <taxon>Chytridiomycota incertae sedis</taxon>
        <taxon>Chytridiomycetes</taxon>
        <taxon>Spizellomycetales</taxon>
        <taxon>Spizellomycetaceae</taxon>
        <taxon>Spizellomyces</taxon>
    </lineage>
</organism>
<dbReference type="PANTHER" id="PTHR10693">
    <property type="entry name" value="RAS GTPASE-ACTIVATING PROTEIN-BINDING PROTEIN"/>
    <property type="match status" value="1"/>
</dbReference>
<dbReference type="RefSeq" id="XP_016610312.1">
    <property type="nucleotide sequence ID" value="XM_016751034.1"/>
</dbReference>
<dbReference type="OMA" id="RPRGNAY"/>
<feature type="compositionally biased region" description="Low complexity" evidence="3">
    <location>
        <begin position="304"/>
        <end position="315"/>
    </location>
</feature>
<dbReference type="AlphaFoldDB" id="A0A0L0HMH3"/>
<dbReference type="InterPro" id="IPR018222">
    <property type="entry name" value="Nuclear_transport_factor_2_euk"/>
</dbReference>
<dbReference type="FunFam" id="3.10.450.50:FF:000003">
    <property type="entry name" value="Nuclear transport factor 2 family protein"/>
    <property type="match status" value="1"/>
</dbReference>
<dbReference type="Gene3D" id="3.30.70.330">
    <property type="match status" value="1"/>
</dbReference>
<feature type="compositionally biased region" description="Gly residues" evidence="3">
    <location>
        <begin position="508"/>
        <end position="523"/>
    </location>
</feature>
<evidence type="ECO:0000259" key="5">
    <source>
        <dbReference type="PROSITE" id="PS50177"/>
    </source>
</evidence>
<dbReference type="VEuPathDB" id="FungiDB:SPPG_02752"/>
<evidence type="ECO:0000256" key="1">
    <source>
        <dbReference type="ARBA" id="ARBA00022884"/>
    </source>
</evidence>
<evidence type="ECO:0000313" key="6">
    <source>
        <dbReference type="EMBL" id="KND02273.1"/>
    </source>
</evidence>
<dbReference type="SUPFAM" id="SSF54427">
    <property type="entry name" value="NTF2-like"/>
    <property type="match status" value="1"/>
</dbReference>
<dbReference type="InterPro" id="IPR039539">
    <property type="entry name" value="Ras_GTPase_bind_prot"/>
</dbReference>
<keyword evidence="1 2" id="KW-0694">RNA-binding</keyword>
<dbReference type="OrthoDB" id="339151at2759"/>
<evidence type="ECO:0000313" key="7">
    <source>
        <dbReference type="Proteomes" id="UP000053201"/>
    </source>
</evidence>
<dbReference type="InterPro" id="IPR012677">
    <property type="entry name" value="Nucleotide-bd_a/b_plait_sf"/>
</dbReference>
<dbReference type="InParanoid" id="A0A0L0HMH3"/>
<dbReference type="SUPFAM" id="SSF54928">
    <property type="entry name" value="RNA-binding domain, RBD"/>
    <property type="match status" value="1"/>
</dbReference>
<dbReference type="InterPro" id="IPR035979">
    <property type="entry name" value="RBD_domain_sf"/>
</dbReference>
<dbReference type="Pfam" id="PF02136">
    <property type="entry name" value="NTF2"/>
    <property type="match status" value="1"/>
</dbReference>
<sequence>MTAAVSASVPAPAEKTKVDAFEVGWLFVQEYYTFLNRDPQRLHCFYNKKSSFLHGHEGEATAKTCHGQQEIHSRIVELDFQDCKVLVSNVDSQASLNGGIVVQVLGEMSNKGGASHKFAQTFFLAEQPNGYYVLNDIFRFLKEDIDNEYEEAEDPTGGLELQETYVPEDTTQPSYVEPVSAEPEVRPATPRTTVEKARSPSPLKEEVVAVPDVKPAHADESRVTDNVASDAYGLATWEPTPAAEPVAESKAAWGTIPKSKPVAATQEITENKKASAQSTSAQNANTTATGKQAAPTTPSKPKTWASLAANNAASWGPDVSPAKGHISAGQNRAPPAAQQRPASPQKPVSKPAEKSSDAEPASETTPASEHKDGGFREVQNRQHKRASQPPQQQQQQHQEDDREKFSIYIRGISEAIDRKSLTETFSKVGTVRNVDLIPSKNIAFVEFTTVEAAQKAIGNSFTVNGQTVTAEERRKPRPYSRNGPPGQYPQRRDYHDGGARGRGEGGFHNRGAQGNRGRGGFGGSQKSVAAGKPMNGKH</sequence>
<keyword evidence="7" id="KW-1185">Reference proteome</keyword>
<feature type="region of interest" description="Disordered" evidence="3">
    <location>
        <begin position="242"/>
        <end position="406"/>
    </location>
</feature>
<dbReference type="GO" id="GO:1990861">
    <property type="term" value="C:Ubp3-Bre5 deubiquitination complex"/>
    <property type="evidence" value="ECO:0007669"/>
    <property type="project" value="TreeGrafter"/>
</dbReference>
<dbReference type="Proteomes" id="UP000053201">
    <property type="component" value="Unassembled WGS sequence"/>
</dbReference>
<feature type="compositionally biased region" description="Low complexity" evidence="3">
    <location>
        <begin position="330"/>
        <end position="345"/>
    </location>
</feature>
<dbReference type="eggNOG" id="KOG0116">
    <property type="taxonomic scope" value="Eukaryota"/>
</dbReference>
<dbReference type="Pfam" id="PF00076">
    <property type="entry name" value="RRM_1"/>
    <property type="match status" value="1"/>
</dbReference>
<name>A0A0L0HMH3_SPIPD</name>
<feature type="compositionally biased region" description="Basic and acidic residues" evidence="3">
    <location>
        <begin position="368"/>
        <end position="380"/>
    </location>
</feature>
<proteinExistence type="predicted"/>
<feature type="region of interest" description="Disordered" evidence="3">
    <location>
        <begin position="170"/>
        <end position="204"/>
    </location>
</feature>
<dbReference type="CDD" id="cd00590">
    <property type="entry name" value="RRM_SF"/>
    <property type="match status" value="1"/>
</dbReference>
<feature type="domain" description="RRM" evidence="4">
    <location>
        <begin position="405"/>
        <end position="475"/>
    </location>
</feature>
<dbReference type="GO" id="GO:0005829">
    <property type="term" value="C:cytosol"/>
    <property type="evidence" value="ECO:0007669"/>
    <property type="project" value="TreeGrafter"/>
</dbReference>
<accession>A0A0L0HMH3</accession>
<dbReference type="PANTHER" id="PTHR10693:SF20">
    <property type="entry name" value="AT27578P"/>
    <property type="match status" value="1"/>
</dbReference>
<dbReference type="PROSITE" id="PS50177">
    <property type="entry name" value="NTF2_DOMAIN"/>
    <property type="match status" value="1"/>
</dbReference>
<gene>
    <name evidence="6" type="ORF">SPPG_02752</name>
</gene>
<dbReference type="GO" id="GO:0034517">
    <property type="term" value="P:ribophagy"/>
    <property type="evidence" value="ECO:0007669"/>
    <property type="project" value="TreeGrafter"/>
</dbReference>
<dbReference type="PROSITE" id="PS50102">
    <property type="entry name" value="RRM"/>
    <property type="match status" value="1"/>
</dbReference>
<dbReference type="CDD" id="cd00780">
    <property type="entry name" value="NTF2"/>
    <property type="match status" value="1"/>
</dbReference>
<evidence type="ECO:0008006" key="8">
    <source>
        <dbReference type="Google" id="ProtNLM"/>
    </source>
</evidence>
<evidence type="ECO:0000256" key="3">
    <source>
        <dbReference type="SAM" id="MobiDB-lite"/>
    </source>
</evidence>